<dbReference type="Gene3D" id="3.40.50.720">
    <property type="entry name" value="NAD(P)-binding Rossmann-like Domain"/>
    <property type="match status" value="2"/>
</dbReference>
<dbReference type="InterPro" id="IPR014031">
    <property type="entry name" value="Ketoacyl_synth_C"/>
</dbReference>
<evidence type="ECO:0000256" key="7">
    <source>
        <dbReference type="ARBA" id="ARBA00023268"/>
    </source>
</evidence>
<dbReference type="Pfam" id="PF14765">
    <property type="entry name" value="PS-DH"/>
    <property type="match status" value="2"/>
</dbReference>
<dbReference type="Pfam" id="PF08659">
    <property type="entry name" value="KR"/>
    <property type="match status" value="2"/>
</dbReference>
<dbReference type="InterPro" id="IPR055123">
    <property type="entry name" value="SpnB-like_Rossmann"/>
</dbReference>
<feature type="region of interest" description="Disordered" evidence="10">
    <location>
        <begin position="2121"/>
        <end position="2140"/>
    </location>
</feature>
<dbReference type="EMBL" id="CP117522">
    <property type="protein sequence ID" value="WNF00293.1"/>
    <property type="molecule type" value="Genomic_DNA"/>
</dbReference>
<dbReference type="CDD" id="cd00833">
    <property type="entry name" value="PKS"/>
    <property type="match status" value="2"/>
</dbReference>
<dbReference type="RefSeq" id="WP_311038689.1">
    <property type="nucleotide sequence ID" value="NZ_CP117522.1"/>
</dbReference>
<dbReference type="InterPro" id="IPR016035">
    <property type="entry name" value="Acyl_Trfase/lysoPLipase"/>
</dbReference>
<keyword evidence="5" id="KW-0808">Transferase</keyword>
<feature type="domain" description="Ketosynthase family 3 (KS3)" evidence="12">
    <location>
        <begin position="1694"/>
        <end position="2119"/>
    </location>
</feature>
<dbReference type="PROSITE" id="PS00012">
    <property type="entry name" value="PHOSPHOPANTETHEINE"/>
    <property type="match status" value="1"/>
</dbReference>
<dbReference type="Pfam" id="PF02801">
    <property type="entry name" value="Ketoacyl-synt_C"/>
    <property type="match status" value="2"/>
</dbReference>
<evidence type="ECO:0000313" key="15">
    <source>
        <dbReference type="Proteomes" id="UP001305606"/>
    </source>
</evidence>
<dbReference type="InterPro" id="IPR057326">
    <property type="entry name" value="KR_dom"/>
</dbReference>
<dbReference type="InterPro" id="IPR016036">
    <property type="entry name" value="Malonyl_transacylase_ACP-bd"/>
</dbReference>
<feature type="active site" description="Proton donor; for dehydratase activity" evidence="9">
    <location>
        <position position="2773"/>
    </location>
</feature>
<evidence type="ECO:0000256" key="1">
    <source>
        <dbReference type="ARBA" id="ARBA00001957"/>
    </source>
</evidence>
<keyword evidence="8" id="KW-0012">Acyltransferase</keyword>
<dbReference type="InterPro" id="IPR014030">
    <property type="entry name" value="Ketoacyl_synth_N"/>
</dbReference>
<dbReference type="SMART" id="SM01294">
    <property type="entry name" value="PKS_PP_betabranch"/>
    <property type="match status" value="2"/>
</dbReference>
<dbReference type="Pfam" id="PF00550">
    <property type="entry name" value="PP-binding"/>
    <property type="match status" value="2"/>
</dbReference>
<dbReference type="InterPro" id="IPR009081">
    <property type="entry name" value="PP-bd_ACP"/>
</dbReference>
<dbReference type="InterPro" id="IPR036736">
    <property type="entry name" value="ACP-like_sf"/>
</dbReference>
<dbReference type="PROSITE" id="PS52004">
    <property type="entry name" value="KS3_2"/>
    <property type="match status" value="2"/>
</dbReference>
<dbReference type="InterPro" id="IPR016039">
    <property type="entry name" value="Thiolase-like"/>
</dbReference>
<evidence type="ECO:0000259" key="12">
    <source>
        <dbReference type="PROSITE" id="PS52004"/>
    </source>
</evidence>
<dbReference type="SMART" id="SM00823">
    <property type="entry name" value="PKS_PP"/>
    <property type="match status" value="2"/>
</dbReference>
<keyword evidence="4" id="KW-0597">Phosphoprotein</keyword>
<evidence type="ECO:0000256" key="3">
    <source>
        <dbReference type="ARBA" id="ARBA00022450"/>
    </source>
</evidence>
<dbReference type="Pfam" id="PF00698">
    <property type="entry name" value="Acyl_transf_1"/>
    <property type="match status" value="2"/>
</dbReference>
<accession>A0ABY9V5Z9</accession>
<dbReference type="PROSITE" id="PS00606">
    <property type="entry name" value="KS3_1"/>
    <property type="match status" value="2"/>
</dbReference>
<dbReference type="PANTHER" id="PTHR43775">
    <property type="entry name" value="FATTY ACID SYNTHASE"/>
    <property type="match status" value="1"/>
</dbReference>
<evidence type="ECO:0000259" key="13">
    <source>
        <dbReference type="PROSITE" id="PS52019"/>
    </source>
</evidence>
<evidence type="ECO:0000259" key="11">
    <source>
        <dbReference type="PROSITE" id="PS50075"/>
    </source>
</evidence>
<proteinExistence type="predicted"/>
<gene>
    <name evidence="14" type="ORF">PS467_35730</name>
</gene>
<dbReference type="InterPro" id="IPR006162">
    <property type="entry name" value="Ppantetheine_attach_site"/>
</dbReference>
<feature type="active site" description="Proton acceptor; for dehydratase activity" evidence="9">
    <location>
        <position position="943"/>
    </location>
</feature>
<dbReference type="SUPFAM" id="SSF47336">
    <property type="entry name" value="ACP-like"/>
    <property type="match status" value="2"/>
</dbReference>
<dbReference type="InterPro" id="IPR020807">
    <property type="entry name" value="PKS_DH"/>
</dbReference>
<feature type="domain" description="Carrier" evidence="11">
    <location>
        <begin position="3270"/>
        <end position="3348"/>
    </location>
</feature>
<feature type="region of interest" description="N-terminal hotdog fold" evidence="9">
    <location>
        <begin position="2581"/>
        <end position="2701"/>
    </location>
</feature>
<sequence>MANEDEFLHYLKKAAADLRDARQQIHELEARDREPIAIVSMACRLPGGVDSPESLWELVAAGRDGVSAFPTDRGWDLEGVYDPDPDHPGTTYAREGGFLDDAAGFDPAFFGISPREALAMDPQQRLLLEATWEVLERAGIDPETLRGSRTGVFTGVIHNDYADWSADDTDQLEGYLGNGSAASVASGRVSYTFGFEGPAVSLDTACSSSLVALHLAVQALRSGECTLAVTGGVTVLASVAPFIEFSRQRGLADDGRCKAFAANANGFGMAEGIGLLLIERLSDAQRLGHPILAVVRGTAVNQDGASNGLTAPNGPSQQRVIRDALTNAHLTPTDIDLIEAHGTGTKLGDPIEAQALIATYGQHRDQPLWMGSLKSNIGHTQAAAGVAGIIKTVMAMRHGVMPKTLHIDEPTPEVDWTAGTVELLTEPRDWPTTDHHPRRAGISSFGVSGTNAHVILEQAPTTPEPTTPEPDTSHTPPTGPVPWILSAHTEPALRELARRLVTRSEGHVADVAHSLLRGRAALPCRAVMIGATREDFAAELDALTCGSGRASKVALVFPGQGSQWIGMGRRLWESSAVFRDSVLRTDRALAEFVEWSAAAVLAGEPGTPDLDRVDVVQPVLFTVMVALAEVWRSYGVEPAAVVGHSQGEIAAAYVAGGLSLRDAARVVALRSRALTALAGEGGMVVVQRSVAYVEDLLRQWEGRLSVAVVNGPEAVVVSGQVAALEELLATEDRARRVAVDYASHSAQVERIEEELARTLADVRPVTSPVPLFSTVERDWIDTASMDAGYWYRNLRQTVWFHDAVGRLSEAGFDVFVEVSPHPVLTTSMRESCPEAVVTGTLRRDHHDVAALLAAARELHIGGARVDWDAVVGEGRRVDLPTYPFQRDRYWLERGSGSAGDATGLGLLPTRYALLGAVTTIAGSGAVVLSGRLSVASMPWLADHAVAGTVVLPGTALVDMAIRAGDEVGCGVLDELVVQTPLVLDRAAAVQVSVGPAEADGRRPVSVHARRDDGDWVEHAVGTLAQEAEAHVPPRSWPPAGAEAVDLTGLYERLADGGLVYGAAFQGLEALWRQDGSLYADVTLPDAAGDADGYAVHPALFDAALHAVAGTAELSEIRLPFAWTGVAVHATGATRLRVRLDTDDTGAVRLLATDTTGRPVVTVDALVTRPVTADQLRRAGSGPNGLYALEWVSHTPATPTTVPVFERYVVEPAGDDVVADTHRATTDALAHVQRHLTGTTAPLVVQAPYDDLAGAAVWGLLRTAQTEHPGRIVLVDTDDHPASREILPALVASGEPQARIRDGAVTLPRLARLAADTEPVTIGDGTILITGGTGSLGSLVARHLVAEHGARELVLASRQGPDADGATELTTELTDLGARVRVRSCDLTDRTALATLIDDIGPLTGVIHTAGALADTTIDHLDADALTTTFAPKADPAWWLHELTQDHPLTLFALFSSVAGVLGSPGQANYAAANSFLDALATHRHRQGLPGTSLAWGSWQRVGGLTRSLSATDRNRQARAGLRPLSDTEGTALFDAALAAGAGPVVAARLDLAALGRAEAVPEVLRGLVVRRGRRQAGNAGDASLADQVAAMAPQDRVNAMVKLVRGRVASVLGHSDARRIAVDQAFNELGFDSLTAVELRNQLTAATGLRLPATLIFDYPTTAAVAGLLAERLSGQATPAVPDPWVTPVSATDSEPIAIVGMACRYPGGVTSPEELWDLVASGTDAISPFPTDRGWDLDHLYHPDPDHPGTSYVREGGFLYDAGDFDAALFGISPREALTMDPQQRLLLETTWEVLERAGIAPTSLRGSRTGVFAGVMYHDYISRLRHFPSELEGYTSNGGSGSVVSGRVSYTFGFEGPSVSVDTACSSSLVALHLAVQALRAGECTLAVAGGVTVMASPSSYIEFSRQRGLSPDGRCKSFAATADGAAWSEGAGVLLIERLSDAQRLGHPILAVVRGTAVNQDGASNGLTAPNGPSQQRVIRDALTNAHLTPTDIDLIEAHGTGTKLGDPIEAQAIIAAYGQDRDQPVWMGSLKSNIGHTQAAAGVAGVIKTVMAMRHGVMPKSLHIDEPTPEVDWSAGAVELLAQPRDWPGSDERPRRAGVSSFGASGTNAHVVLEQAPEAEPDETAEDTPEQSVPSGPVPWVLSAQNEAALKDLARQLVTETTGTVHDIAHTLITQRSTTLPHRAVLVGSTREEFDTALDNLTGHTPDGGKTVLVFPGQGSQWIGMGQRLWETSPLYRDTIHEIDTALSEHIDWSVTDILTQQPHAPTWNRVDVIQPVLFTTMVALATLWQHHGLTPDAIIGHSQGEIAAAYTAGALTLQDAARITTLRSKALLPLTGHGTMISVLAPPEKIRNITNPDHWNTRIWIAAHNAPNNTTITGDPQAINHLTKQLAHHHIMRWQLPSVDFAGHSGHIDQLHHQLKEILAPITPQTPTTPLYSTTDNTWITTPTLNADYWYRNLRQPVLFQPAIEHLTHNGYTTYIETSPHPTLTPSIQETNPNTTTIHTLHNNQDDTHAFLTALGHAHTHGHPITWHTLIPPATTIPLPTYPFQHTRYWLNDKTVAGPQDATQLGLVPTPHPLVSATTTLAETGATILTGHLNPAHHPWTADHAVNGIPLLPGTALVDMALHAGDHTHHTTLDELIIHTPITLTHPTTIQITINPPDDTTTRTLTIHTRTSPDAPWTAHATGTLTRTHTTPPTPEATWPPTNAEPIDLDGAYHHLATTGLEYGPAFQGLQALWRQDNRLLADVHLPEDAGDTDGYGIHPALFDAALHALVAVSDGDEIRLPFAWTGVRIHATGAPRLRVELEWDASGSASLRAFDPAGQPVVTVESLASRVISPEQLRSASARSGPLYRPEWTAWTGAGGSGGAVEFERYTVPTVGDDVLADTHRITAETLAHVQHHLAHDTTTPLVVEATHDDLAGAAVWGLLRTAQTEHPNRIILIDTDHHPASHKALPTLIASGEPQARIRDGAITVPRLTVVAPTEPVTIGEGTVLITGGTGSLGSLIARHLVTEHGARDLVLASRQGPDADGATELTTELQHHGARVRVRSCDLTDRTALATLIDDIGPLTGIIHTAGALADTTLDHLDADALTTTFAPKADAAWWLHELTRDQDLTLFVVFSSLAGVLGSAGQANYAAANGFLDGLVTHRRGLGLPGTSLAWGSWERASGMTRHLTRADHDRLARAGLRSLTDEQGLELFDGALAADVGQVVTATFDLPAIGRSGAVPVLLRGLVRAPRRQAAGAGADGAEPWTERIAALAPEGRERSVLASVIEQVAQVLGHPDPGAIEPDQAFKSLGFDSLTAVEFRNRLSAMTGLRLPATLVFDYPAAGAVTRYLLDQVSPAPTAAGPDDDPDERELRRVLAQVPVARFRDAGVLEALLKLAGPDPAQAPDTAEHDEDDLIDAMDTEALIRHVMDGTGA</sequence>
<dbReference type="InterPro" id="IPR050091">
    <property type="entry name" value="PKS_NRPS_Biosynth_Enz"/>
</dbReference>
<dbReference type="PANTHER" id="PTHR43775:SF51">
    <property type="entry name" value="INACTIVE PHENOLPHTHIOCEROL SYNTHESIS POLYKETIDE SYNTHASE TYPE I PKS1-RELATED"/>
    <property type="match status" value="1"/>
</dbReference>
<dbReference type="InterPro" id="IPR014043">
    <property type="entry name" value="Acyl_transferase_dom"/>
</dbReference>
<evidence type="ECO:0000256" key="9">
    <source>
        <dbReference type="PROSITE-ProRule" id="PRU01363"/>
    </source>
</evidence>
<feature type="region of interest" description="Disordered" evidence="10">
    <location>
        <begin position="460"/>
        <end position="479"/>
    </location>
</feature>
<feature type="region of interest" description="C-terminal hotdog fold" evidence="9">
    <location>
        <begin position="2713"/>
        <end position="2848"/>
    </location>
</feature>
<feature type="domain" description="Carrier" evidence="11">
    <location>
        <begin position="1595"/>
        <end position="1673"/>
    </location>
</feature>
<dbReference type="InterPro" id="IPR020806">
    <property type="entry name" value="PKS_PP-bd"/>
</dbReference>
<evidence type="ECO:0000256" key="5">
    <source>
        <dbReference type="ARBA" id="ARBA00022679"/>
    </source>
</evidence>
<dbReference type="Gene3D" id="3.30.70.3290">
    <property type="match status" value="2"/>
</dbReference>
<dbReference type="Gene3D" id="1.10.1200.10">
    <property type="entry name" value="ACP-like"/>
    <property type="match status" value="2"/>
</dbReference>
<dbReference type="InterPro" id="IPR049551">
    <property type="entry name" value="PKS_DH_C"/>
</dbReference>
<dbReference type="SUPFAM" id="SSF53901">
    <property type="entry name" value="Thiolase-like"/>
    <property type="match status" value="2"/>
</dbReference>
<dbReference type="Pfam" id="PF16197">
    <property type="entry name" value="KAsynt_C_assoc"/>
    <property type="match status" value="2"/>
</dbReference>
<dbReference type="Pfam" id="PF21089">
    <property type="entry name" value="PKS_DH_N"/>
    <property type="match status" value="2"/>
</dbReference>
<evidence type="ECO:0000256" key="8">
    <source>
        <dbReference type="ARBA" id="ARBA00023315"/>
    </source>
</evidence>
<dbReference type="Gene3D" id="3.40.366.10">
    <property type="entry name" value="Malonyl-Coenzyme A Acyl Carrier Protein, domain 2"/>
    <property type="match status" value="2"/>
</dbReference>
<feature type="region of interest" description="Disordered" evidence="10">
    <location>
        <begin position="2680"/>
        <end position="2709"/>
    </location>
</feature>
<dbReference type="SMART" id="SM00827">
    <property type="entry name" value="PKS_AT"/>
    <property type="match status" value="2"/>
</dbReference>
<dbReference type="Pfam" id="PF22953">
    <property type="entry name" value="SpnB_Rossmann"/>
    <property type="match status" value="2"/>
</dbReference>
<feature type="compositionally biased region" description="Acidic residues" evidence="10">
    <location>
        <begin position="2121"/>
        <end position="2133"/>
    </location>
</feature>
<feature type="region of interest" description="Disordered" evidence="10">
    <location>
        <begin position="2088"/>
        <end position="2112"/>
    </location>
</feature>
<keyword evidence="15" id="KW-1185">Reference proteome</keyword>
<feature type="domain" description="Ketosynthase family 3 (KS3)" evidence="12">
    <location>
        <begin position="33"/>
        <end position="458"/>
    </location>
</feature>
<dbReference type="InterPro" id="IPR020841">
    <property type="entry name" value="PKS_Beta-ketoAc_synthase_dom"/>
</dbReference>
<feature type="region of interest" description="C-terminal hotdog fold" evidence="9">
    <location>
        <begin position="1041"/>
        <end position="1176"/>
    </location>
</feature>
<name>A0ABY9V5Z9_9ACTN</name>
<keyword evidence="3" id="KW-0596">Phosphopantetheine</keyword>
<feature type="domain" description="PKS/mFAS DH" evidence="13">
    <location>
        <begin position="911"/>
        <end position="1176"/>
    </location>
</feature>
<reference evidence="14 15" key="1">
    <citation type="submission" date="2023-02" db="EMBL/GenBank/DDBJ databases">
        <title>Streptomyces sp. SCA4-21 with antifungal activity against Fusarium oxysporum f. sp. cubense, Streptomyces sp. SCA2-17 with antifungal activity against Fusarium oxysporum f. sp. cubense.</title>
        <authorList>
            <person name="Qi D."/>
        </authorList>
    </citation>
    <scope>NUCLEOTIDE SEQUENCE [LARGE SCALE GENOMIC DNA]</scope>
    <source>
        <strain evidence="14 15">SCA4-21</strain>
    </source>
</reference>
<evidence type="ECO:0000256" key="2">
    <source>
        <dbReference type="ARBA" id="ARBA00004792"/>
    </source>
</evidence>
<keyword evidence="6" id="KW-0045">Antibiotic biosynthesis</keyword>
<protein>
    <submittedName>
        <fullName evidence="14">Type I polyketide synthase</fullName>
    </submittedName>
</protein>
<dbReference type="InterPro" id="IPR049552">
    <property type="entry name" value="PKS_DH_N"/>
</dbReference>
<dbReference type="SMART" id="SM00825">
    <property type="entry name" value="PKS_KS"/>
    <property type="match status" value="2"/>
</dbReference>
<dbReference type="SUPFAM" id="SSF51735">
    <property type="entry name" value="NAD(P)-binding Rossmann-fold domains"/>
    <property type="match status" value="4"/>
</dbReference>
<dbReference type="InterPro" id="IPR015083">
    <property type="entry name" value="NorB/c/GfsB-D-like_docking"/>
</dbReference>
<dbReference type="Gene3D" id="3.10.129.110">
    <property type="entry name" value="Polyketide synthase dehydratase"/>
    <property type="match status" value="2"/>
</dbReference>
<dbReference type="PROSITE" id="PS50075">
    <property type="entry name" value="CARRIER"/>
    <property type="match status" value="2"/>
</dbReference>
<dbReference type="InterPro" id="IPR018201">
    <property type="entry name" value="Ketoacyl_synth_AS"/>
</dbReference>
<organism evidence="14 15">
    <name type="scientific">Streptomyces luomodiensis</name>
    <dbReference type="NCBI Taxonomy" id="3026192"/>
    <lineage>
        <taxon>Bacteria</taxon>
        <taxon>Bacillati</taxon>
        <taxon>Actinomycetota</taxon>
        <taxon>Actinomycetes</taxon>
        <taxon>Kitasatosporales</taxon>
        <taxon>Streptomycetaceae</taxon>
        <taxon>Streptomyces</taxon>
    </lineage>
</organism>
<dbReference type="Pfam" id="PF08990">
    <property type="entry name" value="Docking"/>
    <property type="match status" value="1"/>
</dbReference>
<dbReference type="PROSITE" id="PS52019">
    <property type="entry name" value="PKS_MFAS_DH"/>
    <property type="match status" value="2"/>
</dbReference>
<feature type="region of interest" description="N-terminal hotdog fold" evidence="9">
    <location>
        <begin position="911"/>
        <end position="1030"/>
    </location>
</feature>
<comment type="cofactor">
    <cofactor evidence="1">
        <name>pantetheine 4'-phosphate</name>
        <dbReference type="ChEBI" id="CHEBI:47942"/>
    </cofactor>
</comment>
<dbReference type="InterPro" id="IPR032821">
    <property type="entry name" value="PKS_assoc"/>
</dbReference>
<dbReference type="SUPFAM" id="SSF55048">
    <property type="entry name" value="Probable ACP-binding domain of malonyl-CoA ACP transacylase"/>
    <property type="match status" value="2"/>
</dbReference>
<feature type="domain" description="PKS/mFAS DH" evidence="13">
    <location>
        <begin position="2581"/>
        <end position="2848"/>
    </location>
</feature>
<dbReference type="Gene3D" id="3.40.47.10">
    <property type="match status" value="2"/>
</dbReference>
<dbReference type="InterPro" id="IPR049900">
    <property type="entry name" value="PKS_mFAS_DH"/>
</dbReference>
<dbReference type="InterPro" id="IPR036291">
    <property type="entry name" value="NAD(P)-bd_dom_sf"/>
</dbReference>
<evidence type="ECO:0000313" key="14">
    <source>
        <dbReference type="EMBL" id="WNF00293.1"/>
    </source>
</evidence>
<dbReference type="InterPro" id="IPR042104">
    <property type="entry name" value="PKS_dehydratase_sf"/>
</dbReference>
<dbReference type="SMART" id="SM00822">
    <property type="entry name" value="PKS_KR"/>
    <property type="match status" value="2"/>
</dbReference>
<dbReference type="Proteomes" id="UP001305606">
    <property type="component" value="Chromosome"/>
</dbReference>
<dbReference type="SUPFAM" id="SSF52151">
    <property type="entry name" value="FabD/lysophospholipase-like"/>
    <property type="match status" value="2"/>
</dbReference>
<keyword evidence="7" id="KW-0511">Multifunctional enzyme</keyword>
<feature type="compositionally biased region" description="Low complexity" evidence="10">
    <location>
        <begin position="2687"/>
        <end position="2709"/>
    </location>
</feature>
<evidence type="ECO:0000256" key="10">
    <source>
        <dbReference type="SAM" id="MobiDB-lite"/>
    </source>
</evidence>
<feature type="active site" description="Proton donor; for dehydratase activity" evidence="9">
    <location>
        <position position="1101"/>
    </location>
</feature>
<evidence type="ECO:0000256" key="4">
    <source>
        <dbReference type="ARBA" id="ARBA00022553"/>
    </source>
</evidence>
<dbReference type="InterPro" id="IPR001227">
    <property type="entry name" value="Ac_transferase_dom_sf"/>
</dbReference>
<feature type="active site" description="Proton acceptor; for dehydratase activity" evidence="9">
    <location>
        <position position="2613"/>
    </location>
</feature>
<dbReference type="CDD" id="cd08956">
    <property type="entry name" value="KR_3_FAS_SDR_x"/>
    <property type="match status" value="2"/>
</dbReference>
<comment type="pathway">
    <text evidence="2">Antibiotic biosynthesis.</text>
</comment>
<evidence type="ECO:0000256" key="6">
    <source>
        <dbReference type="ARBA" id="ARBA00023194"/>
    </source>
</evidence>
<dbReference type="InterPro" id="IPR013968">
    <property type="entry name" value="PKS_KR"/>
</dbReference>
<dbReference type="Pfam" id="PF00109">
    <property type="entry name" value="ketoacyl-synt"/>
    <property type="match status" value="2"/>
</dbReference>
<dbReference type="SMART" id="SM00826">
    <property type="entry name" value="PKS_DH"/>
    <property type="match status" value="2"/>
</dbReference>